<keyword evidence="2" id="KW-0378">Hydrolase</keyword>
<dbReference type="PANTHER" id="PTHR14859">
    <property type="entry name" value="CALCOFLUOR WHITE HYPERSENSITIVE PROTEIN PRECURSOR"/>
    <property type="match status" value="1"/>
</dbReference>
<dbReference type="RefSeq" id="WP_092561778.1">
    <property type="nucleotide sequence ID" value="NZ_FNQV01000003.1"/>
</dbReference>
<name>A0A1H3X099_9ACTO</name>
<keyword evidence="2" id="KW-0540">Nuclease</keyword>
<organism evidence="2 3">
    <name type="scientific">Bowdeniella nasicola</name>
    <dbReference type="NCBI Taxonomy" id="208480"/>
    <lineage>
        <taxon>Bacteria</taxon>
        <taxon>Bacillati</taxon>
        <taxon>Actinomycetota</taxon>
        <taxon>Actinomycetes</taxon>
        <taxon>Actinomycetales</taxon>
        <taxon>Actinomycetaceae</taxon>
        <taxon>Bowdeniella</taxon>
    </lineage>
</organism>
<proteinExistence type="predicted"/>
<dbReference type="AlphaFoldDB" id="A0A1H3X099"/>
<keyword evidence="2" id="KW-0269">Exonuclease</keyword>
<keyword evidence="3" id="KW-1185">Reference proteome</keyword>
<dbReference type="InterPro" id="IPR036691">
    <property type="entry name" value="Endo/exonu/phosph_ase_sf"/>
</dbReference>
<dbReference type="Gene3D" id="3.60.10.10">
    <property type="entry name" value="Endonuclease/exonuclease/phosphatase"/>
    <property type="match status" value="1"/>
</dbReference>
<dbReference type="GO" id="GO:0006506">
    <property type="term" value="P:GPI anchor biosynthetic process"/>
    <property type="evidence" value="ECO:0007669"/>
    <property type="project" value="TreeGrafter"/>
</dbReference>
<evidence type="ECO:0000313" key="2">
    <source>
        <dbReference type="EMBL" id="SDZ92875.1"/>
    </source>
</evidence>
<dbReference type="Proteomes" id="UP000199288">
    <property type="component" value="Unassembled WGS sequence"/>
</dbReference>
<reference evidence="3" key="1">
    <citation type="submission" date="2016-10" db="EMBL/GenBank/DDBJ databases">
        <authorList>
            <person name="Varghese N."/>
            <person name="Submissions S."/>
        </authorList>
    </citation>
    <scope>NUCLEOTIDE SEQUENCE [LARGE SCALE GENOMIC DNA]</scope>
    <source>
        <strain evidence="3">KPR-1</strain>
    </source>
</reference>
<dbReference type="InterPro" id="IPR005135">
    <property type="entry name" value="Endo/exonuclease/phosphatase"/>
</dbReference>
<evidence type="ECO:0000259" key="1">
    <source>
        <dbReference type="Pfam" id="PF03372"/>
    </source>
</evidence>
<dbReference type="OrthoDB" id="155529at2"/>
<dbReference type="Pfam" id="PF03372">
    <property type="entry name" value="Exo_endo_phos"/>
    <property type="match status" value="1"/>
</dbReference>
<dbReference type="GO" id="GO:0004527">
    <property type="term" value="F:exonuclease activity"/>
    <property type="evidence" value="ECO:0007669"/>
    <property type="project" value="UniProtKB-KW"/>
</dbReference>
<sequence>MRIATWNIQAGRGARGSIYAGGDVTGDSLVRLAETIAEHEIDVIALQEVDRFQERTSRLDQTAIIAEALGAADARFVPHYIGQAGSLRLPPPRLFSGTPGFGVAIISRLPVVSWHARRFPLRLPKIQFSSVGEHLWNRLRIYDTTRSLLAATIREGDALVSLANLHAPAAADVARAQQIQAAHSLRFLPGTRILAGDFNVGPSDVAATLPGTNLVTAPTFPNPNAASQIDHLIADTPVTCGGAHVCQMPFSDHCLAWADIAPSQAAGQ</sequence>
<dbReference type="GO" id="GO:0004519">
    <property type="term" value="F:endonuclease activity"/>
    <property type="evidence" value="ECO:0007669"/>
    <property type="project" value="UniProtKB-KW"/>
</dbReference>
<dbReference type="SUPFAM" id="SSF56219">
    <property type="entry name" value="DNase I-like"/>
    <property type="match status" value="1"/>
</dbReference>
<keyword evidence="2" id="KW-0255">Endonuclease</keyword>
<protein>
    <submittedName>
        <fullName evidence="2">Metal-dependent hydrolase, endonuclease/exonuclease/phosphatase family</fullName>
    </submittedName>
</protein>
<dbReference type="EMBL" id="FNQV01000003">
    <property type="protein sequence ID" value="SDZ92875.1"/>
    <property type="molecule type" value="Genomic_DNA"/>
</dbReference>
<gene>
    <name evidence="2" type="ORF">SAMN02910418_00567</name>
</gene>
<feature type="domain" description="Endonuclease/exonuclease/phosphatase" evidence="1">
    <location>
        <begin position="4"/>
        <end position="253"/>
    </location>
</feature>
<evidence type="ECO:0000313" key="3">
    <source>
        <dbReference type="Proteomes" id="UP000199288"/>
    </source>
</evidence>
<dbReference type="InterPro" id="IPR051916">
    <property type="entry name" value="GPI-anchor_lipid_remodeler"/>
</dbReference>
<dbReference type="GO" id="GO:0016020">
    <property type="term" value="C:membrane"/>
    <property type="evidence" value="ECO:0007669"/>
    <property type="project" value="GOC"/>
</dbReference>
<dbReference type="PANTHER" id="PTHR14859:SF1">
    <property type="entry name" value="PGAP2-INTERACTING PROTEIN"/>
    <property type="match status" value="1"/>
</dbReference>
<accession>A0A1H3X099</accession>